<feature type="coiled-coil region" evidence="1">
    <location>
        <begin position="125"/>
        <end position="193"/>
    </location>
</feature>
<feature type="compositionally biased region" description="Polar residues" evidence="2">
    <location>
        <begin position="572"/>
        <end position="587"/>
    </location>
</feature>
<feature type="region of interest" description="Disordered" evidence="2">
    <location>
        <begin position="431"/>
        <end position="478"/>
    </location>
</feature>
<keyword evidence="4" id="KW-1185">Reference proteome</keyword>
<sequence>MGGLINFGGLEELIHGVVDNHRELSAQVQRLETTLSTMASKEHVQEIQQALADSIASQGRQVERLDLSQKTSQPIIDEVPMMQRDITDRMTNLEQKVASELNNTTFSLNGRIKTVESDMRTRASLTEMRKLSAEVEERAKREELRALQEQVIKVRDHSSERIDDIGERTYNMRREMDERVQELRAASDTIQKEVHERTARLEDQSREVSTFLAKAERAINTKVTTEDLAKMQTSFSEQLHDCRSVLQAQMIGVRERAETIYTEFQEGWKNLQLVAYRKDVEPVAELARDLSVKYAKLAELMALKAEEMEVKAQFERVFAELAEHGATIETKADAADTQERHDSHVAETATSLQALSEGNEHLGISVNSLQEQVGQVSTLISSKAERHEVDEIVRMNEAVQEQVVSLKSDLQGTLKALETWIFEQNTRKSHSLKLQRKSSTRSKLPTDKESVVSGDGGGDEGAKEPEAGGAADGRGGVSESVHLKLQKRVEELERTLYDTQQLLEMRMLNPSVVVDDALLAASGASAASLPKARPRKLDDSGMMMVPVNLNAGANIEAYSPRQRRPGGVMAPTLSSQEAQTRKYTQSMGEEDAGGPPFRSQGERRQWLLQEKRRWLVEMRLGKAGDAYSGATSSPRLPPLLSNGAQVDTIATPR</sequence>
<comment type="caution">
    <text evidence="3">The sequence shown here is derived from an EMBL/GenBank/DDBJ whole genome shotgun (WGS) entry which is preliminary data.</text>
</comment>
<keyword evidence="1" id="KW-0175">Coiled coil</keyword>
<evidence type="ECO:0000313" key="4">
    <source>
        <dbReference type="Proteomes" id="UP001515480"/>
    </source>
</evidence>
<feature type="region of interest" description="Disordered" evidence="2">
    <location>
        <begin position="624"/>
        <end position="653"/>
    </location>
</feature>
<accession>A0AB34IXB5</accession>
<protein>
    <submittedName>
        <fullName evidence="3">Uncharacterized protein</fullName>
    </submittedName>
</protein>
<reference evidence="3 4" key="1">
    <citation type="journal article" date="2024" name="Science">
        <title>Giant polyketide synthase enzymes in the biosynthesis of giant marine polyether toxins.</title>
        <authorList>
            <person name="Fallon T.R."/>
            <person name="Shende V.V."/>
            <person name="Wierzbicki I.H."/>
            <person name="Pendleton A.L."/>
            <person name="Watervoot N.F."/>
            <person name="Auber R.P."/>
            <person name="Gonzalez D.J."/>
            <person name="Wisecaver J.H."/>
            <person name="Moore B.S."/>
        </authorList>
    </citation>
    <scope>NUCLEOTIDE SEQUENCE [LARGE SCALE GENOMIC DNA]</scope>
    <source>
        <strain evidence="3 4">12B1</strain>
    </source>
</reference>
<proteinExistence type="predicted"/>
<evidence type="ECO:0000256" key="2">
    <source>
        <dbReference type="SAM" id="MobiDB-lite"/>
    </source>
</evidence>
<dbReference type="AlphaFoldDB" id="A0AB34IXB5"/>
<evidence type="ECO:0000313" key="3">
    <source>
        <dbReference type="EMBL" id="KAL1507365.1"/>
    </source>
</evidence>
<feature type="region of interest" description="Disordered" evidence="2">
    <location>
        <begin position="561"/>
        <end position="599"/>
    </location>
</feature>
<organism evidence="3 4">
    <name type="scientific">Prymnesium parvum</name>
    <name type="common">Toxic golden alga</name>
    <dbReference type="NCBI Taxonomy" id="97485"/>
    <lineage>
        <taxon>Eukaryota</taxon>
        <taxon>Haptista</taxon>
        <taxon>Haptophyta</taxon>
        <taxon>Prymnesiophyceae</taxon>
        <taxon>Prymnesiales</taxon>
        <taxon>Prymnesiaceae</taxon>
        <taxon>Prymnesium</taxon>
    </lineage>
</organism>
<gene>
    <name evidence="3" type="ORF">AB1Y20_008211</name>
</gene>
<dbReference type="EMBL" id="JBGBPQ010000018">
    <property type="protein sequence ID" value="KAL1507365.1"/>
    <property type="molecule type" value="Genomic_DNA"/>
</dbReference>
<evidence type="ECO:0000256" key="1">
    <source>
        <dbReference type="SAM" id="Coils"/>
    </source>
</evidence>
<dbReference type="Proteomes" id="UP001515480">
    <property type="component" value="Unassembled WGS sequence"/>
</dbReference>
<feature type="compositionally biased region" description="Basic residues" evidence="2">
    <location>
        <begin position="431"/>
        <end position="440"/>
    </location>
</feature>
<name>A0AB34IXB5_PRYPA</name>